<dbReference type="CDD" id="cd00452">
    <property type="entry name" value="KDPG_aldolase"/>
    <property type="match status" value="1"/>
</dbReference>
<dbReference type="InterPro" id="IPR000887">
    <property type="entry name" value="Aldlse_KDPG_KHG"/>
</dbReference>
<keyword evidence="5" id="KW-0119">Carbohydrate metabolism</keyword>
<comment type="subunit">
    <text evidence="3">Homotrimer.</text>
</comment>
<dbReference type="Pfam" id="PF01081">
    <property type="entry name" value="Aldolase"/>
    <property type="match status" value="1"/>
</dbReference>
<comment type="pathway">
    <text evidence="1">Carbohydrate acid metabolism.</text>
</comment>
<evidence type="ECO:0000256" key="1">
    <source>
        <dbReference type="ARBA" id="ARBA00004761"/>
    </source>
</evidence>
<gene>
    <name evidence="6" type="ORF">Airi01_022460</name>
</gene>
<dbReference type="InterPro" id="IPR013785">
    <property type="entry name" value="Aldolase_TIM"/>
</dbReference>
<reference evidence="6" key="1">
    <citation type="submission" date="2023-03" db="EMBL/GenBank/DDBJ databases">
        <title>Actinoallomurus iriomotensis NBRC 103681.</title>
        <authorList>
            <person name="Ichikawa N."/>
            <person name="Sato H."/>
            <person name="Tonouchi N."/>
        </authorList>
    </citation>
    <scope>NUCLEOTIDE SEQUENCE</scope>
    <source>
        <strain evidence="6">NBRC 103681</strain>
    </source>
</reference>
<organism evidence="6 7">
    <name type="scientific">Actinoallomurus iriomotensis</name>
    <dbReference type="NCBI Taxonomy" id="478107"/>
    <lineage>
        <taxon>Bacteria</taxon>
        <taxon>Bacillati</taxon>
        <taxon>Actinomycetota</taxon>
        <taxon>Actinomycetes</taxon>
        <taxon>Streptosporangiales</taxon>
        <taxon>Thermomonosporaceae</taxon>
        <taxon>Actinoallomurus</taxon>
    </lineage>
</organism>
<accession>A0A9W6RE79</accession>
<name>A0A9W6RE79_9ACTN</name>
<dbReference type="RefSeq" id="WP_285619613.1">
    <property type="nucleotide sequence ID" value="NZ_BSTJ01000002.1"/>
</dbReference>
<dbReference type="SUPFAM" id="SSF51569">
    <property type="entry name" value="Aldolase"/>
    <property type="match status" value="1"/>
</dbReference>
<dbReference type="Proteomes" id="UP001165135">
    <property type="component" value="Unassembled WGS sequence"/>
</dbReference>
<dbReference type="AlphaFoldDB" id="A0A9W6RE79"/>
<comment type="similarity">
    <text evidence="2">Belongs to the KHG/KDPG aldolase family.</text>
</comment>
<evidence type="ECO:0000256" key="5">
    <source>
        <dbReference type="ARBA" id="ARBA00023277"/>
    </source>
</evidence>
<sequence>MVATDDLRSLLRSDGLLAIVRGTDPDACVASVEVLADAGIRLVEVSLTSTDAAKIITRLAAADLGITLGAGTVLTAADARRVQDAGATFVVTPGSGPGVDEAARLGMPVLAGCLTPTEVIAADQAGHIVKLFPASAFGPSYLRALRDPLPHTDVVPVGGVDLDAAREYLACGAIAVGAASPLLGDAPRGGDLTALAARASAFRAAVDEARRP</sequence>
<evidence type="ECO:0000256" key="2">
    <source>
        <dbReference type="ARBA" id="ARBA00006906"/>
    </source>
</evidence>
<keyword evidence="4" id="KW-0456">Lyase</keyword>
<evidence type="ECO:0000313" key="6">
    <source>
        <dbReference type="EMBL" id="GLY73979.1"/>
    </source>
</evidence>
<dbReference type="Gene3D" id="3.20.20.70">
    <property type="entry name" value="Aldolase class I"/>
    <property type="match status" value="1"/>
</dbReference>
<evidence type="ECO:0000313" key="7">
    <source>
        <dbReference type="Proteomes" id="UP001165135"/>
    </source>
</evidence>
<dbReference type="PANTHER" id="PTHR30246:SF1">
    <property type="entry name" value="2-DEHYDRO-3-DEOXY-6-PHOSPHOGALACTONATE ALDOLASE-RELATED"/>
    <property type="match status" value="1"/>
</dbReference>
<evidence type="ECO:0000256" key="4">
    <source>
        <dbReference type="ARBA" id="ARBA00023239"/>
    </source>
</evidence>
<proteinExistence type="inferred from homology"/>
<dbReference type="GO" id="GO:0016829">
    <property type="term" value="F:lyase activity"/>
    <property type="evidence" value="ECO:0007669"/>
    <property type="project" value="UniProtKB-KW"/>
</dbReference>
<dbReference type="PANTHER" id="PTHR30246">
    <property type="entry name" value="2-KETO-3-DEOXY-6-PHOSPHOGLUCONATE ALDOLASE"/>
    <property type="match status" value="1"/>
</dbReference>
<comment type="caution">
    <text evidence="6">The sequence shown here is derived from an EMBL/GenBank/DDBJ whole genome shotgun (WGS) entry which is preliminary data.</text>
</comment>
<protein>
    <submittedName>
        <fullName evidence="6">Aldolase</fullName>
    </submittedName>
</protein>
<dbReference type="EMBL" id="BSTJ01000002">
    <property type="protein sequence ID" value="GLY73979.1"/>
    <property type="molecule type" value="Genomic_DNA"/>
</dbReference>
<evidence type="ECO:0000256" key="3">
    <source>
        <dbReference type="ARBA" id="ARBA00011233"/>
    </source>
</evidence>